<dbReference type="Proteomes" id="UP000065734">
    <property type="component" value="Chromosome I"/>
</dbReference>
<evidence type="ECO:0000313" key="1">
    <source>
        <dbReference type="EMBL" id="CUU43751.1"/>
    </source>
</evidence>
<dbReference type="AlphaFoldDB" id="A0A0P0IQF8"/>
<accession>A0A0P0IQF8</accession>
<name>A0A0P0IQF8_BLAVI</name>
<gene>
    <name evidence="1" type="ORF">BVIRIDIS_27770</name>
</gene>
<sequence length="261" mass="28586">MRQVLDVIELVEKADEVEGSEESKVVWRLKRASTNSPFTVEAQGWSKDPAVSVDVRAARAKRTAREAIAGLLISHEPPDWMDGAALRTAKRLLERNLNGIGQTDLRMGDDPIQIFPATAQIGVISLEKALIDEKLSAPNLRRTEFGSFEGEIIAATRHYQNPALVIRERLTGDRITCVLSPDIAQQVGPAHSWTEIWAGRRVMVGGALHYSTEGQIAKADVDALSVVDERIVDLNELRELDITGGMSAADFLNLIRGADNG</sequence>
<reference evidence="2" key="1">
    <citation type="journal article" date="2016" name="Genome Announc.">
        <title>Revised genome sequence of the purple photosynthetic bacterium Blastochloris viridis.</title>
        <authorList>
            <person name="Liu L.N."/>
            <person name="Faulkner M."/>
            <person name="Liu X."/>
            <person name="Huang F."/>
            <person name="Darby A.C."/>
            <person name="Hall N."/>
        </authorList>
    </citation>
    <scope>NUCLEOTIDE SEQUENCE [LARGE SCALE GENOMIC DNA]</scope>
    <source>
        <strain evidence="2">ATCC 19567 / DSM 133 / F</strain>
    </source>
</reference>
<keyword evidence="2" id="KW-1185">Reference proteome</keyword>
<protein>
    <submittedName>
        <fullName evidence="1">Uncharacterized protein</fullName>
    </submittedName>
</protein>
<evidence type="ECO:0000313" key="2">
    <source>
        <dbReference type="Proteomes" id="UP000065734"/>
    </source>
</evidence>
<dbReference type="STRING" id="1079.BVIR_11"/>
<proteinExistence type="predicted"/>
<organism evidence="1 2">
    <name type="scientific">Blastochloris viridis</name>
    <name type="common">Rhodopseudomonas viridis</name>
    <dbReference type="NCBI Taxonomy" id="1079"/>
    <lineage>
        <taxon>Bacteria</taxon>
        <taxon>Pseudomonadati</taxon>
        <taxon>Pseudomonadota</taxon>
        <taxon>Alphaproteobacteria</taxon>
        <taxon>Hyphomicrobiales</taxon>
        <taxon>Blastochloridaceae</taxon>
        <taxon>Blastochloris</taxon>
    </lineage>
</organism>
<dbReference type="EMBL" id="LN907867">
    <property type="protein sequence ID" value="CUU43751.1"/>
    <property type="molecule type" value="Genomic_DNA"/>
</dbReference>
<dbReference type="KEGG" id="bvr:BVIR_11"/>